<evidence type="ECO:0000313" key="1">
    <source>
        <dbReference type="Proteomes" id="UP000887579"/>
    </source>
</evidence>
<organism evidence="1 2">
    <name type="scientific">Panagrolaimus sp. ES5</name>
    <dbReference type="NCBI Taxonomy" id="591445"/>
    <lineage>
        <taxon>Eukaryota</taxon>
        <taxon>Metazoa</taxon>
        <taxon>Ecdysozoa</taxon>
        <taxon>Nematoda</taxon>
        <taxon>Chromadorea</taxon>
        <taxon>Rhabditida</taxon>
        <taxon>Tylenchina</taxon>
        <taxon>Panagrolaimomorpha</taxon>
        <taxon>Panagrolaimoidea</taxon>
        <taxon>Panagrolaimidae</taxon>
        <taxon>Panagrolaimus</taxon>
    </lineage>
</organism>
<dbReference type="Proteomes" id="UP000887579">
    <property type="component" value="Unplaced"/>
</dbReference>
<name>A0AC34FKI1_9BILA</name>
<sequence length="146" mass="16302">MCAHLKNFKGNQNTQIFNCFFVQLRKSHYFCSSSHLTHCQRKLIMNSKLIVCLFVLSFVAASYQAAPFCSLCQTMIQDLINKHPEGFKSMTTAQLDKEMDDECTANTSGIETSMCKNIVKQDDAKLLAALQAGKNANDCCVEGQLC</sequence>
<dbReference type="WBParaSite" id="ES5_v2.g17807.t1">
    <property type="protein sequence ID" value="ES5_v2.g17807.t1"/>
    <property type="gene ID" value="ES5_v2.g17807"/>
</dbReference>
<reference evidence="2" key="1">
    <citation type="submission" date="2022-11" db="UniProtKB">
        <authorList>
            <consortium name="WormBaseParasite"/>
        </authorList>
    </citation>
    <scope>IDENTIFICATION</scope>
</reference>
<accession>A0AC34FKI1</accession>
<evidence type="ECO:0000313" key="2">
    <source>
        <dbReference type="WBParaSite" id="ES5_v2.g17807.t1"/>
    </source>
</evidence>
<protein>
    <submittedName>
        <fullName evidence="2">Saposin B-type domain-containing protein</fullName>
    </submittedName>
</protein>
<proteinExistence type="predicted"/>